<proteinExistence type="predicted"/>
<evidence type="ECO:0000256" key="1">
    <source>
        <dbReference type="ARBA" id="ARBA00022801"/>
    </source>
</evidence>
<keyword evidence="1" id="KW-0378">Hydrolase</keyword>
<feature type="chain" id="PRO_5044845859" description="Glycoside hydrolase family 3 N-terminal domain-containing protein" evidence="2">
    <location>
        <begin position="24"/>
        <end position="301"/>
    </location>
</feature>
<evidence type="ECO:0000313" key="5">
    <source>
        <dbReference type="Proteomes" id="UP001632038"/>
    </source>
</evidence>
<dbReference type="InterPro" id="IPR017853">
    <property type="entry name" value="GH"/>
</dbReference>
<dbReference type="Proteomes" id="UP001632038">
    <property type="component" value="Unassembled WGS sequence"/>
</dbReference>
<dbReference type="PRINTS" id="PR00133">
    <property type="entry name" value="GLHYDRLASE3"/>
</dbReference>
<name>A0ABD3DQY1_9LAMI</name>
<dbReference type="InterPro" id="IPR036962">
    <property type="entry name" value="Glyco_hydro_3_N_sf"/>
</dbReference>
<dbReference type="PANTHER" id="PTHR30620:SF91">
    <property type="entry name" value="BETA-GLUCOSIDASE"/>
    <property type="match status" value="1"/>
</dbReference>
<feature type="signal peptide" evidence="2">
    <location>
        <begin position="1"/>
        <end position="23"/>
    </location>
</feature>
<dbReference type="SUPFAM" id="SSF51445">
    <property type="entry name" value="(Trans)glycosidases"/>
    <property type="match status" value="1"/>
</dbReference>
<dbReference type="Gene3D" id="3.20.20.300">
    <property type="entry name" value="Glycoside hydrolase, family 3, N-terminal domain"/>
    <property type="match status" value="1"/>
</dbReference>
<feature type="domain" description="Glycoside hydrolase family 3 N-terminal" evidence="3">
    <location>
        <begin position="48"/>
        <end position="301"/>
    </location>
</feature>
<dbReference type="Pfam" id="PF00933">
    <property type="entry name" value="Glyco_hydro_3"/>
    <property type="match status" value="1"/>
</dbReference>
<dbReference type="GO" id="GO:0016787">
    <property type="term" value="F:hydrolase activity"/>
    <property type="evidence" value="ECO:0007669"/>
    <property type="project" value="UniProtKB-KW"/>
</dbReference>
<keyword evidence="5" id="KW-1185">Reference proteome</keyword>
<sequence length="301" mass="32886">MAKATRVFVSILLCCCWIALSNAEKYTIYKDPKMPVNKRVNDLLGRMTLAEKIGQMTQIEREVASTNVMKKYYIGSVLSGGGSVPAPNAPKKWINMVNGLQKGSLSTRLKIPMLYAIDAVHGHNNVYNATIFPHNIGLGATRDPELVKKIGSATALEIRATGIPYTFAPCIAVCRDPRWGRCYESYGEDTEVVRSMTEIISGLQGDIPNSLKGVPFLAGQKNVLACAKHFVADGGTTNGINENNTVVSLSDLMNIHMPAYIDSIAKGVGSVMISYSSLNGTKMHANRHLITDYLKNTLRFK</sequence>
<reference evidence="5" key="1">
    <citation type="journal article" date="2024" name="IScience">
        <title>Strigolactones Initiate the Formation of Haustorium-like Structures in Castilleja.</title>
        <authorList>
            <person name="Buerger M."/>
            <person name="Peterson D."/>
            <person name="Chory J."/>
        </authorList>
    </citation>
    <scope>NUCLEOTIDE SEQUENCE [LARGE SCALE GENOMIC DNA]</scope>
</reference>
<keyword evidence="2" id="KW-0732">Signal</keyword>
<dbReference type="PANTHER" id="PTHR30620">
    <property type="entry name" value="PERIPLASMIC BETA-GLUCOSIDASE-RELATED"/>
    <property type="match status" value="1"/>
</dbReference>
<evidence type="ECO:0000259" key="3">
    <source>
        <dbReference type="Pfam" id="PF00933"/>
    </source>
</evidence>
<dbReference type="AlphaFoldDB" id="A0ABD3DQY1"/>
<dbReference type="EMBL" id="JAVIJP010000015">
    <property type="protein sequence ID" value="KAL3644116.1"/>
    <property type="molecule type" value="Genomic_DNA"/>
</dbReference>
<organism evidence="4 5">
    <name type="scientific">Castilleja foliolosa</name>
    <dbReference type="NCBI Taxonomy" id="1961234"/>
    <lineage>
        <taxon>Eukaryota</taxon>
        <taxon>Viridiplantae</taxon>
        <taxon>Streptophyta</taxon>
        <taxon>Embryophyta</taxon>
        <taxon>Tracheophyta</taxon>
        <taxon>Spermatophyta</taxon>
        <taxon>Magnoliopsida</taxon>
        <taxon>eudicotyledons</taxon>
        <taxon>Gunneridae</taxon>
        <taxon>Pentapetalae</taxon>
        <taxon>asterids</taxon>
        <taxon>lamiids</taxon>
        <taxon>Lamiales</taxon>
        <taxon>Orobanchaceae</taxon>
        <taxon>Pedicularideae</taxon>
        <taxon>Castillejinae</taxon>
        <taxon>Castilleja</taxon>
    </lineage>
</organism>
<evidence type="ECO:0000256" key="2">
    <source>
        <dbReference type="SAM" id="SignalP"/>
    </source>
</evidence>
<gene>
    <name evidence="4" type="ORF">CASFOL_012048</name>
</gene>
<comment type="caution">
    <text evidence="4">The sequence shown here is derived from an EMBL/GenBank/DDBJ whole genome shotgun (WGS) entry which is preliminary data.</text>
</comment>
<accession>A0ABD3DQY1</accession>
<evidence type="ECO:0000313" key="4">
    <source>
        <dbReference type="EMBL" id="KAL3644116.1"/>
    </source>
</evidence>
<dbReference type="InterPro" id="IPR001764">
    <property type="entry name" value="Glyco_hydro_3_N"/>
</dbReference>
<dbReference type="InterPro" id="IPR051915">
    <property type="entry name" value="Cellulose_Degrad_GH3"/>
</dbReference>
<protein>
    <recommendedName>
        <fullName evidence="3">Glycoside hydrolase family 3 N-terminal domain-containing protein</fullName>
    </recommendedName>
</protein>